<proteinExistence type="predicted"/>
<dbReference type="Gene3D" id="1.50.10.100">
    <property type="entry name" value="Chondroitin AC/alginate lyase"/>
    <property type="match status" value="1"/>
</dbReference>
<dbReference type="GO" id="GO:0042597">
    <property type="term" value="C:periplasmic space"/>
    <property type="evidence" value="ECO:0007669"/>
    <property type="project" value="InterPro"/>
</dbReference>
<evidence type="ECO:0000256" key="1">
    <source>
        <dbReference type="ARBA" id="ARBA00022729"/>
    </source>
</evidence>
<evidence type="ECO:0000256" key="2">
    <source>
        <dbReference type="ARBA" id="ARBA00023239"/>
    </source>
</evidence>
<protein>
    <submittedName>
        <fullName evidence="4">Putative alginate lyase</fullName>
    </submittedName>
</protein>
<accession>H6U4H6</accession>
<dbReference type="AlphaFoldDB" id="H6U4H6"/>
<dbReference type="EMBL" id="JN587498">
    <property type="protein sequence ID" value="AFA26122.1"/>
    <property type="molecule type" value="Genomic_DNA"/>
</dbReference>
<name>H6U4H6_MUCMU</name>
<feature type="domain" description="Alginate lyase" evidence="3">
    <location>
        <begin position="57"/>
        <end position="326"/>
    </location>
</feature>
<reference evidence="4" key="1">
    <citation type="journal article" date="2012" name="Microbiology">
        <title>The mating-related loci sexM and sexP of the zygomycetous fungus Mucor mucedo and their transcriptional regulation by trisporoid pheromones.</title>
        <authorList>
            <person name="Wetzel J."/>
            <person name="Burmester A."/>
            <person name="Kolbe M."/>
            <person name="Wostemeyer J."/>
        </authorList>
    </citation>
    <scope>NUCLEOTIDE SEQUENCE</scope>
    <source>
        <strain evidence="4">CBS 109.16</strain>
    </source>
</reference>
<organism evidence="4">
    <name type="scientific">Mucor mucedo</name>
    <name type="common">Common pinmould</name>
    <dbReference type="NCBI Taxonomy" id="29922"/>
    <lineage>
        <taxon>Eukaryota</taxon>
        <taxon>Fungi</taxon>
        <taxon>Fungi incertae sedis</taxon>
        <taxon>Mucoromycota</taxon>
        <taxon>Mucoromycotina</taxon>
        <taxon>Mucoromycetes</taxon>
        <taxon>Mucorales</taxon>
        <taxon>Mucorineae</taxon>
        <taxon>Mucoraceae</taxon>
        <taxon>Mucor</taxon>
    </lineage>
</organism>
<keyword evidence="2 4" id="KW-0456">Lyase</keyword>
<evidence type="ECO:0000313" key="4">
    <source>
        <dbReference type="EMBL" id="AFA26122.1"/>
    </source>
</evidence>
<evidence type="ECO:0000259" key="3">
    <source>
        <dbReference type="Pfam" id="PF05426"/>
    </source>
</evidence>
<keyword evidence="1" id="KW-0732">Signal</keyword>
<dbReference type="InterPro" id="IPR008929">
    <property type="entry name" value="Chondroitin_lyas"/>
</dbReference>
<dbReference type="InterPro" id="IPR008397">
    <property type="entry name" value="Alginate_lyase_dom"/>
</dbReference>
<dbReference type="GO" id="GO:0016829">
    <property type="term" value="F:lyase activity"/>
    <property type="evidence" value="ECO:0007669"/>
    <property type="project" value="UniProtKB-KW"/>
</dbReference>
<dbReference type="SUPFAM" id="SSF48230">
    <property type="entry name" value="Chondroitin AC/alginate lyase"/>
    <property type="match status" value="1"/>
</dbReference>
<sequence length="384" mass="44045">MGPRKPELEYVSFRNLRSQRQAGQTELTKDAYKALEKLADGALKSGPFSITFEKKFPHIAPSGDVSDFLSYAPYWWPDDTNTKYIRKDGKRNPDIGCVKDQSQLESFAESFTFLCLGYYFLNNENYAIYAVSLLDTFFLNEKTRMNPNLNYAQFVRGSQNTTKMGRGEGVISSRVLSRIANLLPLLDAFHAYYAINQYIKLWFANYLNWLTTSPVALQASKSKNNIYTWYIVQKASIDFYLNPISTKPSNLIVDFFMNDLQKQIDPRTGNQPLESKRTKPFHYLAFNMQAILYLAELAKDIGLNVYNSNNLIHSAIHYITSFGNDPNQKEDITQAVRCVEIVLKRLNDHDNCCKQFIHTAYHCKYSDKIGGPKNAINALWSPIN</sequence>
<dbReference type="Pfam" id="PF05426">
    <property type="entry name" value="Alginate_lyase"/>
    <property type="match status" value="1"/>
</dbReference>